<dbReference type="AlphaFoldDB" id="A0A6C0LF53"/>
<evidence type="ECO:0000256" key="1">
    <source>
        <dbReference type="SAM" id="MobiDB-lite"/>
    </source>
</evidence>
<dbReference type="EMBL" id="MN740472">
    <property type="protein sequence ID" value="QHU28438.1"/>
    <property type="molecule type" value="Genomic_DNA"/>
</dbReference>
<protein>
    <submittedName>
        <fullName evidence="2">Uncharacterized protein</fullName>
    </submittedName>
</protein>
<proteinExistence type="predicted"/>
<sequence length="168" mass="18853">MSFFGKLTPPLSSQFNGLKSTVSALSQRANENGQSMLSNQFNELKSSVSGLSQRANQQVSSFMSGKTVTKNPDGTVSYNEVVYTPRQGGEFRDYPPGPDGNKYPEILYKMYFNGKNIITVRTDTNSIVGNPPNHRGTKMAGGRRRRRTRKSRKSKKSKKSKKSRRHKK</sequence>
<accession>A0A6C0LF53</accession>
<evidence type="ECO:0000313" key="2">
    <source>
        <dbReference type="EMBL" id="QHU28438.1"/>
    </source>
</evidence>
<feature type="region of interest" description="Disordered" evidence="1">
    <location>
        <begin position="123"/>
        <end position="168"/>
    </location>
</feature>
<reference evidence="2" key="1">
    <citation type="journal article" date="2020" name="Nature">
        <title>Giant virus diversity and host interactions through global metagenomics.</title>
        <authorList>
            <person name="Schulz F."/>
            <person name="Roux S."/>
            <person name="Paez-Espino D."/>
            <person name="Jungbluth S."/>
            <person name="Walsh D.A."/>
            <person name="Denef V.J."/>
            <person name="McMahon K.D."/>
            <person name="Konstantinidis K.T."/>
            <person name="Eloe-Fadrosh E.A."/>
            <person name="Kyrpides N.C."/>
            <person name="Woyke T."/>
        </authorList>
    </citation>
    <scope>NUCLEOTIDE SEQUENCE</scope>
    <source>
        <strain evidence="2">GVMAG-M-3300027770-73</strain>
    </source>
</reference>
<feature type="compositionally biased region" description="Basic residues" evidence="1">
    <location>
        <begin position="135"/>
        <end position="168"/>
    </location>
</feature>
<name>A0A6C0LF53_9ZZZZ</name>
<organism evidence="2">
    <name type="scientific">viral metagenome</name>
    <dbReference type="NCBI Taxonomy" id="1070528"/>
    <lineage>
        <taxon>unclassified sequences</taxon>
        <taxon>metagenomes</taxon>
        <taxon>organismal metagenomes</taxon>
    </lineage>
</organism>